<gene>
    <name evidence="1" type="ORF">HMPREF1313_1895</name>
</gene>
<protein>
    <submittedName>
        <fullName evidence="1">Uncharacterized protein</fullName>
    </submittedName>
</protein>
<accession>A0AA87LML0</accession>
<reference evidence="1 2" key="1">
    <citation type="journal article" date="2013" name="Genome Announc.">
        <title>Draft Genome Sequences of Two Pairs of Human Intestinal Bifidobacterium longum subsp. longum Strains, 44B and 1-6B and 35B and 2-2B, Consecutively Isolated from Two Children after a 5-Year Time Period.</title>
        <authorList>
            <person name="Shkoporov A.N."/>
            <person name="Efimov B.A."/>
            <person name="Khokhlova E.V."/>
            <person name="Chaplin A.V."/>
            <person name="Kafarskaya L.I."/>
            <person name="Durkin A.S."/>
            <person name="McCorrison J."/>
            <person name="Torralba M."/>
            <person name="Gillis M."/>
            <person name="Sutton G."/>
            <person name="Weibel D.B."/>
            <person name="Nelson K.E."/>
            <person name="Smeianov V.V."/>
        </authorList>
    </citation>
    <scope>NUCLEOTIDE SEQUENCE [LARGE SCALE GENOMIC DNA]</scope>
    <source>
        <strain evidence="1 2">1-6B</strain>
    </source>
</reference>
<dbReference type="Proteomes" id="UP000006410">
    <property type="component" value="Unassembled WGS sequence"/>
</dbReference>
<evidence type="ECO:0000313" key="1">
    <source>
        <dbReference type="EMBL" id="EIJ28112.1"/>
    </source>
</evidence>
<sequence>MWAKCGQKRFEARLKPLKTLESRHSCEWWFFSKLKDALS</sequence>
<name>A0AA87LML0_BIFLL</name>
<dbReference type="EMBL" id="AJTF01000023">
    <property type="protein sequence ID" value="EIJ28112.1"/>
    <property type="molecule type" value="Genomic_DNA"/>
</dbReference>
<comment type="caution">
    <text evidence="1">The sequence shown here is derived from an EMBL/GenBank/DDBJ whole genome shotgun (WGS) entry which is preliminary data.</text>
</comment>
<dbReference type="AlphaFoldDB" id="A0AA87LML0"/>
<proteinExistence type="predicted"/>
<organism evidence="1 2">
    <name type="scientific">Bifidobacterium longum subsp. longum 1-6B</name>
    <dbReference type="NCBI Taxonomy" id="1161744"/>
    <lineage>
        <taxon>Bacteria</taxon>
        <taxon>Bacillati</taxon>
        <taxon>Actinomycetota</taxon>
        <taxon>Actinomycetes</taxon>
        <taxon>Bifidobacteriales</taxon>
        <taxon>Bifidobacteriaceae</taxon>
        <taxon>Bifidobacterium</taxon>
    </lineage>
</organism>
<evidence type="ECO:0000313" key="2">
    <source>
        <dbReference type="Proteomes" id="UP000006410"/>
    </source>
</evidence>